<sequence>MPRSTGFPSPTVVKQDVVPDIRILDERSRKRLLNGPNVILRLGSVAATSQPIMAISKKALMACSPTANEFFSRNRTEMDMHLSPKDFTSQAIEVLGDYIRGVCCSRHAFDLKPEETLTETIDVYRAAKAWKMDTYLQVIRQWLLRETHQFFGNISAPLPFDLLDKVTMLDSADEIFITAACAFASKRFKKELPLADEFNQWLASHESFAAAMDTINQQM</sequence>
<dbReference type="EMBL" id="ML996233">
    <property type="protein sequence ID" value="KAF2729866.1"/>
    <property type="molecule type" value="Genomic_DNA"/>
</dbReference>
<reference evidence="1" key="1">
    <citation type="journal article" date="2020" name="Stud. Mycol.">
        <title>101 Dothideomycetes genomes: a test case for predicting lifestyles and emergence of pathogens.</title>
        <authorList>
            <person name="Haridas S."/>
            <person name="Albert R."/>
            <person name="Binder M."/>
            <person name="Bloem J."/>
            <person name="Labutti K."/>
            <person name="Salamov A."/>
            <person name="Andreopoulos B."/>
            <person name="Baker S."/>
            <person name="Barry K."/>
            <person name="Bills G."/>
            <person name="Bluhm B."/>
            <person name="Cannon C."/>
            <person name="Castanera R."/>
            <person name="Culley D."/>
            <person name="Daum C."/>
            <person name="Ezra D."/>
            <person name="Gonzalez J."/>
            <person name="Henrissat B."/>
            <person name="Kuo A."/>
            <person name="Liang C."/>
            <person name="Lipzen A."/>
            <person name="Lutzoni F."/>
            <person name="Magnuson J."/>
            <person name="Mondo S."/>
            <person name="Nolan M."/>
            <person name="Ohm R."/>
            <person name="Pangilinan J."/>
            <person name="Park H.-J."/>
            <person name="Ramirez L."/>
            <person name="Alfaro M."/>
            <person name="Sun H."/>
            <person name="Tritt A."/>
            <person name="Yoshinaga Y."/>
            <person name="Zwiers L.-H."/>
            <person name="Turgeon B."/>
            <person name="Goodwin S."/>
            <person name="Spatafora J."/>
            <person name="Crous P."/>
            <person name="Grigoriev I."/>
        </authorList>
    </citation>
    <scope>NUCLEOTIDE SEQUENCE</scope>
    <source>
        <strain evidence="1">CBS 125425</strain>
    </source>
</reference>
<evidence type="ECO:0000313" key="2">
    <source>
        <dbReference type="Proteomes" id="UP000799444"/>
    </source>
</evidence>
<organism evidence="1 2">
    <name type="scientific">Polyplosphaeria fusca</name>
    <dbReference type="NCBI Taxonomy" id="682080"/>
    <lineage>
        <taxon>Eukaryota</taxon>
        <taxon>Fungi</taxon>
        <taxon>Dikarya</taxon>
        <taxon>Ascomycota</taxon>
        <taxon>Pezizomycotina</taxon>
        <taxon>Dothideomycetes</taxon>
        <taxon>Pleosporomycetidae</taxon>
        <taxon>Pleosporales</taxon>
        <taxon>Tetraplosphaeriaceae</taxon>
        <taxon>Polyplosphaeria</taxon>
    </lineage>
</organism>
<dbReference type="OrthoDB" id="3801338at2759"/>
<keyword evidence="2" id="KW-1185">Reference proteome</keyword>
<protein>
    <submittedName>
        <fullName evidence="1">Uncharacterized protein</fullName>
    </submittedName>
</protein>
<evidence type="ECO:0000313" key="1">
    <source>
        <dbReference type="EMBL" id="KAF2729866.1"/>
    </source>
</evidence>
<dbReference type="Proteomes" id="UP000799444">
    <property type="component" value="Unassembled WGS sequence"/>
</dbReference>
<dbReference type="AlphaFoldDB" id="A0A9P4QS28"/>
<accession>A0A9P4QS28</accession>
<gene>
    <name evidence="1" type="ORF">EJ04DRAFT_568287</name>
</gene>
<proteinExistence type="predicted"/>
<name>A0A9P4QS28_9PLEO</name>
<comment type="caution">
    <text evidence="1">The sequence shown here is derived from an EMBL/GenBank/DDBJ whole genome shotgun (WGS) entry which is preliminary data.</text>
</comment>